<dbReference type="RefSeq" id="WP_209138978.1">
    <property type="nucleotide sequence ID" value="NZ_JAGHKO010000001.1"/>
</dbReference>
<sequence length="166" mass="18429">MKSIAIIAIGMCIVFISACDKRNLPDKGVTYAEKVSNEWWVIATPEVGPVSDPFRIVTSNTSSNLDSIVIDDMENYASFRCKVKFDMTNLTFSTQNYASPYDLKDGSNIYRRTVNVTDGKILAKASKALSGTTTDSIYMVMEFSDDPGNKYTIAGTSRTMFSEDDY</sequence>
<gene>
    <name evidence="1" type="ORF">J7I42_11760</name>
</gene>
<dbReference type="EMBL" id="JAGHKO010000001">
    <property type="protein sequence ID" value="MBO9200944.1"/>
    <property type="molecule type" value="Genomic_DNA"/>
</dbReference>
<reference evidence="1 2" key="1">
    <citation type="submission" date="2021-03" db="EMBL/GenBank/DDBJ databases">
        <title>Assistant Professor.</title>
        <authorList>
            <person name="Huq M.A."/>
        </authorList>
    </citation>
    <scope>NUCLEOTIDE SEQUENCE [LARGE SCALE GENOMIC DNA]</scope>
    <source>
        <strain evidence="1 2">MAH-29</strain>
    </source>
</reference>
<proteinExistence type="predicted"/>
<dbReference type="Proteomes" id="UP000677244">
    <property type="component" value="Unassembled WGS sequence"/>
</dbReference>
<evidence type="ECO:0000313" key="1">
    <source>
        <dbReference type="EMBL" id="MBO9200944.1"/>
    </source>
</evidence>
<dbReference type="Pfam" id="PF12888">
    <property type="entry name" value="Lipid_bd"/>
    <property type="match status" value="1"/>
</dbReference>
<dbReference type="InterPro" id="IPR038668">
    <property type="entry name" value="Lipid-bd_sf"/>
</dbReference>
<accession>A0ABS3YSS0</accession>
<comment type="caution">
    <text evidence="1">The sequence shown here is derived from an EMBL/GenBank/DDBJ whole genome shotgun (WGS) entry which is preliminary data.</text>
</comment>
<name>A0ABS3YSS0_9BACT</name>
<dbReference type="Gene3D" id="2.40.128.220">
    <property type="match status" value="1"/>
</dbReference>
<dbReference type="InterPro" id="IPR024404">
    <property type="entry name" value="Lipid-bd_put"/>
</dbReference>
<evidence type="ECO:0008006" key="3">
    <source>
        <dbReference type="Google" id="ProtNLM"/>
    </source>
</evidence>
<keyword evidence="2" id="KW-1185">Reference proteome</keyword>
<protein>
    <recommendedName>
        <fullName evidence="3">Lipid-binding hydrolase</fullName>
    </recommendedName>
</protein>
<evidence type="ECO:0000313" key="2">
    <source>
        <dbReference type="Proteomes" id="UP000677244"/>
    </source>
</evidence>
<dbReference type="PROSITE" id="PS51257">
    <property type="entry name" value="PROKAR_LIPOPROTEIN"/>
    <property type="match status" value="1"/>
</dbReference>
<organism evidence="1 2">
    <name type="scientific">Niastella soli</name>
    <dbReference type="NCBI Taxonomy" id="2821487"/>
    <lineage>
        <taxon>Bacteria</taxon>
        <taxon>Pseudomonadati</taxon>
        <taxon>Bacteroidota</taxon>
        <taxon>Chitinophagia</taxon>
        <taxon>Chitinophagales</taxon>
        <taxon>Chitinophagaceae</taxon>
        <taxon>Niastella</taxon>
    </lineage>
</organism>